<organism evidence="4 5">
    <name type="scientific">Paragemmobacter aquarius</name>
    <dbReference type="NCBI Taxonomy" id="2169400"/>
    <lineage>
        <taxon>Bacteria</taxon>
        <taxon>Pseudomonadati</taxon>
        <taxon>Pseudomonadota</taxon>
        <taxon>Alphaproteobacteria</taxon>
        <taxon>Rhodobacterales</taxon>
        <taxon>Paracoccaceae</taxon>
        <taxon>Paragemmobacter</taxon>
    </lineage>
</organism>
<evidence type="ECO:0000256" key="2">
    <source>
        <dbReference type="PROSITE-ProRule" id="PRU00110"/>
    </source>
</evidence>
<geneLocation type="plasmid" evidence="4">
    <name>unnamed1</name>
</geneLocation>
<dbReference type="Proteomes" id="UP000244496">
    <property type="component" value="Plasmid unnamed1"/>
</dbReference>
<protein>
    <recommendedName>
        <fullName evidence="3">HPt domain-containing protein</fullName>
    </recommendedName>
</protein>
<evidence type="ECO:0000259" key="3">
    <source>
        <dbReference type="PROSITE" id="PS50894"/>
    </source>
</evidence>
<dbReference type="Pfam" id="PF01627">
    <property type="entry name" value="Hpt"/>
    <property type="match status" value="1"/>
</dbReference>
<dbReference type="InterPro" id="IPR036641">
    <property type="entry name" value="HPT_dom_sf"/>
</dbReference>
<keyword evidence="1" id="KW-0902">Two-component regulatory system</keyword>
<sequence length="119" mass="12217">MFGWFRIEGFLMDLLDTSVIDDVRDALGDDAYLGFVRRMLSEMRGLGPVLTGLQGDPEALAQAAHRAAGSAVSVGASGLHGRLKAIEDSARAGGDCSALVGGLDAEIDATEAAIGALLA</sequence>
<proteinExistence type="predicted"/>
<feature type="modified residue" description="Phosphohistidine" evidence="2">
    <location>
        <position position="65"/>
    </location>
</feature>
<dbReference type="InterPro" id="IPR008207">
    <property type="entry name" value="Sig_transdc_His_kin_Hpt_dom"/>
</dbReference>
<dbReference type="GO" id="GO:0004672">
    <property type="term" value="F:protein kinase activity"/>
    <property type="evidence" value="ECO:0007669"/>
    <property type="project" value="UniProtKB-ARBA"/>
</dbReference>
<evidence type="ECO:0000313" key="4">
    <source>
        <dbReference type="EMBL" id="AWB50652.1"/>
    </source>
</evidence>
<dbReference type="EMBL" id="CP028919">
    <property type="protein sequence ID" value="AWB50652.1"/>
    <property type="molecule type" value="Genomic_DNA"/>
</dbReference>
<name>A0A2S0USA0_9RHOB</name>
<dbReference type="KEGG" id="geh:HYN69_18830"/>
<dbReference type="PROSITE" id="PS50894">
    <property type="entry name" value="HPT"/>
    <property type="match status" value="1"/>
</dbReference>
<reference evidence="4 5" key="1">
    <citation type="submission" date="2018-04" db="EMBL/GenBank/DDBJ databases">
        <title>Genome sequencing of Gemmobacter.</title>
        <authorList>
            <person name="Yi H."/>
            <person name="Baek M.-G."/>
        </authorList>
    </citation>
    <scope>NUCLEOTIDE SEQUENCE [LARGE SCALE GENOMIC DNA]</scope>
    <source>
        <strain evidence="4 5">HYN0069</strain>
        <plasmid evidence="5">Plasmid unnamed1</plasmid>
    </source>
</reference>
<keyword evidence="2" id="KW-0597">Phosphoprotein</keyword>
<accession>A0A2S0USA0</accession>
<keyword evidence="5" id="KW-1185">Reference proteome</keyword>
<evidence type="ECO:0000256" key="1">
    <source>
        <dbReference type="ARBA" id="ARBA00023012"/>
    </source>
</evidence>
<dbReference type="SUPFAM" id="SSF47226">
    <property type="entry name" value="Histidine-containing phosphotransfer domain, HPT domain"/>
    <property type="match status" value="1"/>
</dbReference>
<dbReference type="Gene3D" id="1.20.120.160">
    <property type="entry name" value="HPT domain"/>
    <property type="match status" value="1"/>
</dbReference>
<gene>
    <name evidence="4" type="ORF">HYN69_18830</name>
</gene>
<dbReference type="AlphaFoldDB" id="A0A2S0USA0"/>
<evidence type="ECO:0000313" key="5">
    <source>
        <dbReference type="Proteomes" id="UP000244496"/>
    </source>
</evidence>
<feature type="domain" description="HPt" evidence="3">
    <location>
        <begin position="24"/>
        <end position="119"/>
    </location>
</feature>
<keyword evidence="4" id="KW-0614">Plasmid</keyword>
<dbReference type="GO" id="GO:0000160">
    <property type="term" value="P:phosphorelay signal transduction system"/>
    <property type="evidence" value="ECO:0007669"/>
    <property type="project" value="UniProtKB-KW"/>
</dbReference>